<evidence type="ECO:0000313" key="1">
    <source>
        <dbReference type="EMBL" id="KAK0433849.1"/>
    </source>
</evidence>
<name>A0AA39MHF9_9AGAR</name>
<dbReference type="EMBL" id="JAUEPT010000076">
    <property type="protein sequence ID" value="KAK0433849.1"/>
    <property type="molecule type" value="Genomic_DNA"/>
</dbReference>
<organism evidence="1 2">
    <name type="scientific">Armillaria borealis</name>
    <dbReference type="NCBI Taxonomy" id="47425"/>
    <lineage>
        <taxon>Eukaryota</taxon>
        <taxon>Fungi</taxon>
        <taxon>Dikarya</taxon>
        <taxon>Basidiomycota</taxon>
        <taxon>Agaricomycotina</taxon>
        <taxon>Agaricomycetes</taxon>
        <taxon>Agaricomycetidae</taxon>
        <taxon>Agaricales</taxon>
        <taxon>Marasmiineae</taxon>
        <taxon>Physalacriaceae</taxon>
        <taxon>Armillaria</taxon>
    </lineage>
</organism>
<accession>A0AA39MHF9</accession>
<keyword evidence="2" id="KW-1185">Reference proteome</keyword>
<sequence>MTVDCIQGDLVRPDRTIFTGVKLNADAESEASVVVSLSQMIVLLHLDDNGTLHENRPLETDLCPVIIALSDDVSKMVIYSWTTEEPAHLDDVGIQHNRCLQVVFTPLTILVVRARPPSPASPHIPLAWLSHGASATPTSIRS</sequence>
<gene>
    <name evidence="1" type="ORF">EV421DRAFT_1909760</name>
</gene>
<proteinExistence type="predicted"/>
<reference evidence="1" key="1">
    <citation type="submission" date="2023-06" db="EMBL/GenBank/DDBJ databases">
        <authorList>
            <consortium name="Lawrence Berkeley National Laboratory"/>
            <person name="Ahrendt S."/>
            <person name="Sahu N."/>
            <person name="Indic B."/>
            <person name="Wong-Bajracharya J."/>
            <person name="Merenyi Z."/>
            <person name="Ke H.-M."/>
            <person name="Monk M."/>
            <person name="Kocsube S."/>
            <person name="Drula E."/>
            <person name="Lipzen A."/>
            <person name="Balint B."/>
            <person name="Henrissat B."/>
            <person name="Andreopoulos B."/>
            <person name="Martin F.M."/>
            <person name="Harder C.B."/>
            <person name="Rigling D."/>
            <person name="Ford K.L."/>
            <person name="Foster G.D."/>
            <person name="Pangilinan J."/>
            <person name="Papanicolaou A."/>
            <person name="Barry K."/>
            <person name="LaButti K."/>
            <person name="Viragh M."/>
            <person name="Koriabine M."/>
            <person name="Yan M."/>
            <person name="Riley R."/>
            <person name="Champramary S."/>
            <person name="Plett K.L."/>
            <person name="Tsai I.J."/>
            <person name="Slot J."/>
            <person name="Sipos G."/>
            <person name="Plett J."/>
            <person name="Nagy L.G."/>
            <person name="Grigoriev I.V."/>
        </authorList>
    </citation>
    <scope>NUCLEOTIDE SEQUENCE</scope>
    <source>
        <strain evidence="1">FPL87.14</strain>
    </source>
</reference>
<comment type="caution">
    <text evidence="1">The sequence shown here is derived from an EMBL/GenBank/DDBJ whole genome shotgun (WGS) entry which is preliminary data.</text>
</comment>
<dbReference type="Proteomes" id="UP001175226">
    <property type="component" value="Unassembled WGS sequence"/>
</dbReference>
<evidence type="ECO:0000313" key="2">
    <source>
        <dbReference type="Proteomes" id="UP001175226"/>
    </source>
</evidence>
<protein>
    <submittedName>
        <fullName evidence="1">Uncharacterized protein</fullName>
    </submittedName>
</protein>
<dbReference type="AlphaFoldDB" id="A0AA39MHF9"/>